<proteinExistence type="predicted"/>
<feature type="domain" description="LYR motif-containing protein Cup1-like N-terminal" evidence="2">
    <location>
        <begin position="15"/>
        <end position="94"/>
    </location>
</feature>
<feature type="region of interest" description="Disordered" evidence="1">
    <location>
        <begin position="144"/>
        <end position="163"/>
    </location>
</feature>
<feature type="compositionally biased region" description="Polar residues" evidence="1">
    <location>
        <begin position="144"/>
        <end position="161"/>
    </location>
</feature>
<protein>
    <recommendedName>
        <fullName evidence="2">LYR motif-containing protein Cup1-like N-terminal domain-containing protein</fullName>
    </recommendedName>
</protein>
<keyword evidence="4" id="KW-1185">Reference proteome</keyword>
<accession>A0AAN6S1G7</accession>
<organism evidence="3 4">
    <name type="scientific">Diplogelasinospora grovesii</name>
    <dbReference type="NCBI Taxonomy" id="303347"/>
    <lineage>
        <taxon>Eukaryota</taxon>
        <taxon>Fungi</taxon>
        <taxon>Dikarya</taxon>
        <taxon>Ascomycota</taxon>
        <taxon>Pezizomycotina</taxon>
        <taxon>Sordariomycetes</taxon>
        <taxon>Sordariomycetidae</taxon>
        <taxon>Sordariales</taxon>
        <taxon>Diplogelasinosporaceae</taxon>
        <taxon>Diplogelasinospora</taxon>
    </lineage>
</organism>
<comment type="caution">
    <text evidence="3">The sequence shown here is derived from an EMBL/GenBank/DDBJ whole genome shotgun (WGS) entry which is preliminary data.</text>
</comment>
<evidence type="ECO:0000313" key="3">
    <source>
        <dbReference type="EMBL" id="KAK3937009.1"/>
    </source>
</evidence>
<name>A0AAN6S1G7_9PEZI</name>
<dbReference type="InterPro" id="IPR046896">
    <property type="entry name" value="Cup1-like_N"/>
</dbReference>
<reference evidence="4" key="1">
    <citation type="journal article" date="2023" name="Mol. Phylogenet. Evol.">
        <title>Genome-scale phylogeny and comparative genomics of the fungal order Sordariales.</title>
        <authorList>
            <person name="Hensen N."/>
            <person name="Bonometti L."/>
            <person name="Westerberg I."/>
            <person name="Brannstrom I.O."/>
            <person name="Guillou S."/>
            <person name="Cros-Aarteil S."/>
            <person name="Calhoun S."/>
            <person name="Haridas S."/>
            <person name="Kuo A."/>
            <person name="Mondo S."/>
            <person name="Pangilinan J."/>
            <person name="Riley R."/>
            <person name="LaButti K."/>
            <person name="Andreopoulos B."/>
            <person name="Lipzen A."/>
            <person name="Chen C."/>
            <person name="Yan M."/>
            <person name="Daum C."/>
            <person name="Ng V."/>
            <person name="Clum A."/>
            <person name="Steindorff A."/>
            <person name="Ohm R.A."/>
            <person name="Martin F."/>
            <person name="Silar P."/>
            <person name="Natvig D.O."/>
            <person name="Lalanne C."/>
            <person name="Gautier V."/>
            <person name="Ament-Velasquez S.L."/>
            <person name="Kruys A."/>
            <person name="Hutchinson M.I."/>
            <person name="Powell A.J."/>
            <person name="Barry K."/>
            <person name="Miller A.N."/>
            <person name="Grigoriev I.V."/>
            <person name="Debuchy R."/>
            <person name="Gladieux P."/>
            <person name="Hiltunen Thoren M."/>
            <person name="Johannesson H."/>
        </authorList>
    </citation>
    <scope>NUCLEOTIDE SEQUENCE [LARGE SCALE GENOMIC DNA]</scope>
    <source>
        <strain evidence="4">CBS 340.73</strain>
    </source>
</reference>
<sequence>MSPLQIPHPKTTLHLYRHLLREASYLPPAARPFITGRIQARFRSHRFEGQPKAYIRQGHHGLRCLRAANAGDVIRMRRVLFLAFGRLGRRRRELVDELVRRPPPVDSAALEKAIESTVSSVSGRDPDWLDKWDLDKLSAFVQSQTRTSHQTTPKSAITSKQADPAKSVPAEDIWGRALSPRLARSKLRKGWKILISKVLPPLPKSEWQLLYNLAQGNVPRSEWDVPARRSVALSEPANHGIGSDDQAWDWKAYATKPVSRVDIQRSRRNMLLSGAVDEASLVKQQPLVCHHYTPRLWRRLYGNILQISATMDKKSNGEGWDVVWGKQEFKAPPATARHMEFFEGIPGSSKSQDPPPSRKRKTPSPASAR</sequence>
<dbReference type="AlphaFoldDB" id="A0AAN6S1G7"/>
<evidence type="ECO:0000313" key="4">
    <source>
        <dbReference type="Proteomes" id="UP001303473"/>
    </source>
</evidence>
<gene>
    <name evidence="3" type="ORF">QBC46DRAFT_19724</name>
</gene>
<feature type="region of interest" description="Disordered" evidence="1">
    <location>
        <begin position="335"/>
        <end position="369"/>
    </location>
</feature>
<evidence type="ECO:0000259" key="2">
    <source>
        <dbReference type="Pfam" id="PF20263"/>
    </source>
</evidence>
<dbReference type="EMBL" id="MU853866">
    <property type="protein sequence ID" value="KAK3937009.1"/>
    <property type="molecule type" value="Genomic_DNA"/>
</dbReference>
<dbReference type="Proteomes" id="UP001303473">
    <property type="component" value="Unassembled WGS sequence"/>
</dbReference>
<evidence type="ECO:0000256" key="1">
    <source>
        <dbReference type="SAM" id="MobiDB-lite"/>
    </source>
</evidence>
<dbReference type="CDD" id="cd20273">
    <property type="entry name" value="Complex1_LYR_unchar"/>
    <property type="match status" value="1"/>
</dbReference>
<dbReference type="Pfam" id="PF20263">
    <property type="entry name" value="LYRM2-like"/>
    <property type="match status" value="1"/>
</dbReference>